<protein>
    <submittedName>
        <fullName evidence="1">Uncharacterized protein</fullName>
    </submittedName>
</protein>
<reference evidence="1 2" key="1">
    <citation type="submission" date="2020-08" db="EMBL/GenBank/DDBJ databases">
        <title>Genomic Encyclopedia of Type Strains, Phase III (KMG-III): the genomes of soil and plant-associated and newly described type strains.</title>
        <authorList>
            <person name="Whitman W."/>
        </authorList>
    </citation>
    <scope>NUCLEOTIDE SEQUENCE [LARGE SCALE GENOMIC DNA]</scope>
    <source>
        <strain evidence="1 2">CECT 8234</strain>
    </source>
</reference>
<comment type="caution">
    <text evidence="1">The sequence shown here is derived from an EMBL/GenBank/DDBJ whole genome shotgun (WGS) entry which is preliminary data.</text>
</comment>
<gene>
    <name evidence="1" type="ORF">FHS16_004274</name>
</gene>
<dbReference type="AlphaFoldDB" id="A0A7W5CAM9"/>
<sequence length="34" mass="4152">MFKVGMTRRLDPLARIDELGDAWKWRSFWLNTIK</sequence>
<evidence type="ECO:0000313" key="2">
    <source>
        <dbReference type="Proteomes" id="UP000518605"/>
    </source>
</evidence>
<accession>A0A7W5CAM9</accession>
<dbReference type="Proteomes" id="UP000518605">
    <property type="component" value="Unassembled WGS sequence"/>
</dbReference>
<proteinExistence type="predicted"/>
<evidence type="ECO:0000313" key="1">
    <source>
        <dbReference type="EMBL" id="MBB3154198.1"/>
    </source>
</evidence>
<organism evidence="1 2">
    <name type="scientific">Paenibacillus endophyticus</name>
    <dbReference type="NCBI Taxonomy" id="1294268"/>
    <lineage>
        <taxon>Bacteria</taxon>
        <taxon>Bacillati</taxon>
        <taxon>Bacillota</taxon>
        <taxon>Bacilli</taxon>
        <taxon>Bacillales</taxon>
        <taxon>Paenibacillaceae</taxon>
        <taxon>Paenibacillus</taxon>
    </lineage>
</organism>
<dbReference type="EMBL" id="JACHXW010000014">
    <property type="protein sequence ID" value="MBB3154198.1"/>
    <property type="molecule type" value="Genomic_DNA"/>
</dbReference>
<keyword evidence="2" id="KW-1185">Reference proteome</keyword>
<name>A0A7W5CAM9_9BACL</name>